<dbReference type="GO" id="GO:0005886">
    <property type="term" value="C:plasma membrane"/>
    <property type="evidence" value="ECO:0007669"/>
    <property type="project" value="UniProtKB-SubCell"/>
</dbReference>
<feature type="transmembrane region" description="Helical" evidence="1">
    <location>
        <begin position="18"/>
        <end position="38"/>
    </location>
</feature>
<feature type="transmembrane region" description="Helical" evidence="1">
    <location>
        <begin position="162"/>
        <end position="184"/>
    </location>
</feature>
<dbReference type="GeneID" id="58091706"/>
<dbReference type="GO" id="GO:0140359">
    <property type="term" value="F:ABC-type transporter activity"/>
    <property type="evidence" value="ECO:0007669"/>
    <property type="project" value="InterPro"/>
</dbReference>
<accession>A0A133Q448</accession>
<evidence type="ECO:0000256" key="1">
    <source>
        <dbReference type="SAM" id="Phobius"/>
    </source>
</evidence>
<keyword evidence="1" id="KW-1133">Transmembrane helix</keyword>
<protein>
    <submittedName>
        <fullName evidence="3">ABC transporter permease</fullName>
    </submittedName>
</protein>
<evidence type="ECO:0000313" key="5">
    <source>
        <dbReference type="Proteomes" id="UP000293637"/>
    </source>
</evidence>
<dbReference type="EMBL" id="LRQI01000069">
    <property type="protein sequence ID" value="KXA37650.1"/>
    <property type="molecule type" value="Genomic_DNA"/>
</dbReference>
<feature type="transmembrane region" description="Helical" evidence="1">
    <location>
        <begin position="217"/>
        <end position="237"/>
    </location>
</feature>
<organism evidence="3 5">
    <name type="scientific">Staphylococcus lugdunensis</name>
    <dbReference type="NCBI Taxonomy" id="28035"/>
    <lineage>
        <taxon>Bacteria</taxon>
        <taxon>Bacillati</taxon>
        <taxon>Bacillota</taxon>
        <taxon>Bacilli</taxon>
        <taxon>Bacillales</taxon>
        <taxon>Staphylococcaceae</taxon>
        <taxon>Staphylococcus</taxon>
    </lineage>
</organism>
<dbReference type="Proteomes" id="UP000293637">
    <property type="component" value="Unassembled WGS sequence"/>
</dbReference>
<comment type="caution">
    <text evidence="3">The sequence shown here is derived from an EMBL/GenBank/DDBJ whole genome shotgun (WGS) entry which is preliminary data.</text>
</comment>
<reference evidence="2 4" key="1">
    <citation type="submission" date="2016-01" db="EMBL/GenBank/DDBJ databases">
        <authorList>
            <person name="Mitreva M."/>
            <person name="Pepin K.H."/>
            <person name="Mihindukulasuriya K.A."/>
            <person name="Fulton R."/>
            <person name="Fronick C."/>
            <person name="O'Laughlin M."/>
            <person name="Miner T."/>
            <person name="Herter B."/>
            <person name="Rosa B.A."/>
            <person name="Cordes M."/>
            <person name="Tomlinson C."/>
            <person name="Wollam A."/>
            <person name="Palsikar V.B."/>
            <person name="Mardis E.R."/>
            <person name="Wilson R.K."/>
        </authorList>
    </citation>
    <scope>NUCLEOTIDE SEQUENCE [LARGE SCALE GENOMIC DNA]</scope>
    <source>
        <strain evidence="2 4">MJR7738</strain>
    </source>
</reference>
<dbReference type="STRING" id="28035.B6N84_04825"/>
<dbReference type="Proteomes" id="UP000070063">
    <property type="component" value="Unassembled WGS sequence"/>
</dbReference>
<dbReference type="EMBL" id="SCHB01000007">
    <property type="protein sequence ID" value="TBW71606.1"/>
    <property type="molecule type" value="Genomic_DNA"/>
</dbReference>
<keyword evidence="1" id="KW-0812">Transmembrane</keyword>
<dbReference type="RefSeq" id="WP_002461398.1">
    <property type="nucleotide sequence ID" value="NZ_AP021848.1"/>
</dbReference>
<evidence type="ECO:0000313" key="4">
    <source>
        <dbReference type="Proteomes" id="UP000070063"/>
    </source>
</evidence>
<evidence type="ECO:0000313" key="3">
    <source>
        <dbReference type="EMBL" id="TBW71606.1"/>
    </source>
</evidence>
<proteinExistence type="predicted"/>
<dbReference type="NCBIfam" id="NF047564">
    <property type="entry name" value="PSM_export_PmtD"/>
    <property type="match status" value="1"/>
</dbReference>
<dbReference type="eggNOG" id="ENOG50337MV">
    <property type="taxonomic scope" value="Bacteria"/>
</dbReference>
<name>A0A133Q448_STALU</name>
<keyword evidence="1" id="KW-0472">Membrane</keyword>
<feature type="transmembrane region" description="Helical" evidence="1">
    <location>
        <begin position="136"/>
        <end position="155"/>
    </location>
</feature>
<sequence length="242" mass="27852">MRSLQLVKYDLISIIKSYLTYVAIALVGGLFGLVSYLFMKNAHKVHYESLIPMINWALLFVGTLFVIKTITRDYSQGTIQLYMNRVSSRIGYVMAKVISIILIALIFAGVAYISMLLIQAFTKGDKLDGDIFLKNIWFYVIFLLFYGLVLFLLTLIVQKPAVIFTIGIFLIFIVPFIDPFLGLIPEWGEHIQDAMKYIPFSYLTKKELNSNIEFTNWQWFISIASIVVLFVTTLFYATKRDI</sequence>
<feature type="transmembrane region" description="Helical" evidence="1">
    <location>
        <begin position="50"/>
        <end position="71"/>
    </location>
</feature>
<dbReference type="AlphaFoldDB" id="A0A133Q448"/>
<feature type="transmembrane region" description="Helical" evidence="1">
    <location>
        <begin position="92"/>
        <end position="116"/>
    </location>
</feature>
<evidence type="ECO:0000313" key="2">
    <source>
        <dbReference type="EMBL" id="KXA37650.1"/>
    </source>
</evidence>
<reference evidence="3 5" key="2">
    <citation type="journal article" date="2019" name="Sci. Transl. Med.">
        <title>Quorum sensing between bacterial species on the skin protects against epidermal injury in atopic dermatitis.</title>
        <authorList>
            <person name="Williams M.R."/>
        </authorList>
    </citation>
    <scope>NUCLEOTIDE SEQUENCE [LARGE SCALE GENOMIC DNA]</scope>
    <source>
        <strain evidence="3 5">E7</strain>
    </source>
</reference>
<gene>
    <name evidence="3" type="ORF">EQ812_10380</name>
    <name evidence="2" type="ORF">HMPREF3225_01548</name>
</gene>